<dbReference type="Gene3D" id="3.30.420.10">
    <property type="entry name" value="Ribonuclease H-like superfamily/Ribonuclease H"/>
    <property type="match status" value="1"/>
</dbReference>
<reference evidence="3 4" key="1">
    <citation type="submission" date="2012-05" db="EMBL/GenBank/DDBJ databases">
        <title>Finished chromosome of genome of Oscillatoria sp. PCC 7112.</title>
        <authorList>
            <consortium name="US DOE Joint Genome Institute"/>
            <person name="Gugger M."/>
            <person name="Coursin T."/>
            <person name="Rippka R."/>
            <person name="Tandeau De Marsac N."/>
            <person name="Huntemann M."/>
            <person name="Wei C.-L."/>
            <person name="Han J."/>
            <person name="Detter J.C."/>
            <person name="Han C."/>
            <person name="Tapia R."/>
            <person name="Davenport K."/>
            <person name="Daligault H."/>
            <person name="Erkkila T."/>
            <person name="Gu W."/>
            <person name="Munk A.C.C."/>
            <person name="Teshima H."/>
            <person name="Xu Y."/>
            <person name="Chain P."/>
            <person name="Chen A."/>
            <person name="Krypides N."/>
            <person name="Mavromatis K."/>
            <person name="Markowitz V."/>
            <person name="Szeto E."/>
            <person name="Ivanova N."/>
            <person name="Mikhailova N."/>
            <person name="Ovchinnikova G."/>
            <person name="Pagani I."/>
            <person name="Pati A."/>
            <person name="Goodwin L."/>
            <person name="Peters L."/>
            <person name="Pitluck S."/>
            <person name="Woyke T."/>
            <person name="Kerfeld C."/>
        </authorList>
    </citation>
    <scope>NUCLEOTIDE SEQUENCE [LARGE SCALE GENOMIC DNA]</scope>
    <source>
        <strain evidence="3 4">PCC 7112</strain>
    </source>
</reference>
<dbReference type="EMBL" id="CP003614">
    <property type="protein sequence ID" value="AFZ04660.1"/>
    <property type="molecule type" value="Genomic_DNA"/>
</dbReference>
<dbReference type="OrthoDB" id="5511915at2"/>
<dbReference type="PANTHER" id="PTHR46564">
    <property type="entry name" value="TRANSPOSASE"/>
    <property type="match status" value="1"/>
</dbReference>
<evidence type="ECO:0000259" key="1">
    <source>
        <dbReference type="Pfam" id="PF13358"/>
    </source>
</evidence>
<protein>
    <submittedName>
        <fullName evidence="3">Transposase</fullName>
    </submittedName>
</protein>
<dbReference type="PANTHER" id="PTHR46564:SF1">
    <property type="entry name" value="TRANSPOSASE"/>
    <property type="match status" value="1"/>
</dbReference>
<proteinExistence type="predicted"/>
<evidence type="ECO:0000313" key="3">
    <source>
        <dbReference type="EMBL" id="AFZ04660.1"/>
    </source>
</evidence>
<keyword evidence="4" id="KW-1185">Reference proteome</keyword>
<evidence type="ECO:0000259" key="2">
    <source>
        <dbReference type="Pfam" id="PF13592"/>
    </source>
</evidence>
<feature type="domain" description="Tc1-like transposase DDE" evidence="1">
    <location>
        <begin position="181"/>
        <end position="339"/>
    </location>
</feature>
<dbReference type="STRING" id="179408.Osc7112_0013"/>
<evidence type="ECO:0000313" key="4">
    <source>
        <dbReference type="Proteomes" id="UP000010478"/>
    </source>
</evidence>
<sequence length="370" mass="43320">MPAKNFLSSETKENLQQVLKEHEHPDIRQRALIFLLLNNGNTQAQTAELIGCSLRKVAYWSIHGDPENLDSFKDDRMKGNYRKATEEYIDLLLETIEVEPEKYGYEFGRWTTARLAIYLGKKTGIELSSTQVRRILKSKKYVYLWAKYSLEDKQDTVERGLFKDKLAEYLKIEKESPNLLQVWFWDESGFSLRVIRRKNWCKKGTRSKKRGERRKGRINVMGGVRYSDKKRWVDFIPSGNSANFYAVLKNFYEDLKAEWILQGNLAEDFKDKGCKFVIILDNASFHKKAETLQKIASEMPNLIIEFLPKYSPDYNLVELVWHSAKEYVANRLFESIEKLESLLHKLLNEGGLIMKWNRKIKNKGNLVNAV</sequence>
<dbReference type="InterPro" id="IPR047655">
    <property type="entry name" value="Transpos_IS630-like"/>
</dbReference>
<dbReference type="HOGENOM" id="CLU_841494_0_0_3"/>
<dbReference type="InterPro" id="IPR036397">
    <property type="entry name" value="RNaseH_sf"/>
</dbReference>
<dbReference type="RefSeq" id="WP_015173999.1">
    <property type="nucleotide sequence ID" value="NC_019729.1"/>
</dbReference>
<dbReference type="InterPro" id="IPR025959">
    <property type="entry name" value="Winged_HTH_dom"/>
</dbReference>
<name>K9VBQ0_9CYAN</name>
<dbReference type="InterPro" id="IPR009057">
    <property type="entry name" value="Homeodomain-like_sf"/>
</dbReference>
<gene>
    <name evidence="3" type="ORF">Osc7112_0013</name>
</gene>
<feature type="domain" description="Winged helix-turn helix" evidence="2">
    <location>
        <begin position="106"/>
        <end position="165"/>
    </location>
</feature>
<dbReference type="KEGG" id="oni:Osc7112_0013"/>
<dbReference type="Proteomes" id="UP000010478">
    <property type="component" value="Chromosome"/>
</dbReference>
<dbReference type="eggNOG" id="COG3415">
    <property type="taxonomic scope" value="Bacteria"/>
</dbReference>
<dbReference type="SUPFAM" id="SSF46689">
    <property type="entry name" value="Homeodomain-like"/>
    <property type="match status" value="1"/>
</dbReference>
<accession>K9VBQ0</accession>
<dbReference type="NCBIfam" id="NF033545">
    <property type="entry name" value="transpos_IS630"/>
    <property type="match status" value="1"/>
</dbReference>
<dbReference type="GO" id="GO:0003676">
    <property type="term" value="F:nucleic acid binding"/>
    <property type="evidence" value="ECO:0007669"/>
    <property type="project" value="InterPro"/>
</dbReference>
<dbReference type="AlphaFoldDB" id="K9VBQ0"/>
<dbReference type="Pfam" id="PF13592">
    <property type="entry name" value="HTH_33"/>
    <property type="match status" value="1"/>
</dbReference>
<organism evidence="3 4">
    <name type="scientific">Phormidium nigroviride PCC 7112</name>
    <dbReference type="NCBI Taxonomy" id="179408"/>
    <lineage>
        <taxon>Bacteria</taxon>
        <taxon>Bacillati</taxon>
        <taxon>Cyanobacteriota</taxon>
        <taxon>Cyanophyceae</taxon>
        <taxon>Oscillatoriophycideae</taxon>
        <taxon>Oscillatoriales</taxon>
        <taxon>Oscillatoriaceae</taxon>
        <taxon>Phormidium</taxon>
    </lineage>
</organism>
<dbReference type="Pfam" id="PF13358">
    <property type="entry name" value="DDE_3"/>
    <property type="match status" value="1"/>
</dbReference>
<dbReference type="InterPro" id="IPR038717">
    <property type="entry name" value="Tc1-like_DDE_dom"/>
</dbReference>
<dbReference type="PATRIC" id="fig|179408.3.peg.17"/>
<dbReference type="eggNOG" id="COG3335">
    <property type="taxonomic scope" value="Bacteria"/>
</dbReference>